<dbReference type="InterPro" id="IPR050595">
    <property type="entry name" value="Bact_response_regulator"/>
</dbReference>
<dbReference type="PANTHER" id="PTHR44591">
    <property type="entry name" value="STRESS RESPONSE REGULATOR PROTEIN 1"/>
    <property type="match status" value="1"/>
</dbReference>
<accession>A0ABT0MGK8</accession>
<dbReference type="InterPro" id="IPR036641">
    <property type="entry name" value="HPT_dom_sf"/>
</dbReference>
<dbReference type="SMART" id="SM00448">
    <property type="entry name" value="REC"/>
    <property type="match status" value="1"/>
</dbReference>
<dbReference type="Proteomes" id="UP001431217">
    <property type="component" value="Unassembled WGS sequence"/>
</dbReference>
<feature type="modified residue" description="Phosphohistidine" evidence="3">
    <location>
        <position position="194"/>
    </location>
</feature>
<feature type="domain" description="HPt" evidence="6">
    <location>
        <begin position="155"/>
        <end position="238"/>
    </location>
</feature>
<dbReference type="SUPFAM" id="SSF47226">
    <property type="entry name" value="Histidine-containing phosphotransfer domain, HPT domain"/>
    <property type="match status" value="1"/>
</dbReference>
<sequence length="238" mass="25073">MQDANAMKPRLLLVEDDPASRAFMAAVIAALPAEVDTAASVGTALTLATTRQHELWLFDVRLPDGDGVDLLARLRKQGMSTPALAHTASRDPDEHAALLQAGFLATLTKPFAAAELREAIASTLGRNPAPVVAERSAGAAAVWDDERALAALNGNREHVAALRAMFLAELPDQRSAVLAALAQGDTAAARSVLHRLKASCGFVGAASLKSSVERLDAAMHDRARADEFARIVERTLAG</sequence>
<feature type="domain" description="Response regulatory" evidence="5">
    <location>
        <begin position="10"/>
        <end position="124"/>
    </location>
</feature>
<keyword evidence="1 4" id="KW-0597">Phosphoprotein</keyword>
<reference evidence="7 8" key="1">
    <citation type="submission" date="2022-05" db="EMBL/GenBank/DDBJ databases">
        <title>Luteimonas sp. SX5, whole genome shotgun sequencing project.</title>
        <authorList>
            <person name="Zhao G."/>
            <person name="Shen L."/>
        </authorList>
    </citation>
    <scope>NUCLEOTIDE SEQUENCE [LARGE SCALE GENOMIC DNA]</scope>
    <source>
        <strain evidence="7 8">SX5</strain>
    </source>
</reference>
<comment type="caution">
    <text evidence="7">The sequence shown here is derived from an EMBL/GenBank/DDBJ whole genome shotgun (WGS) entry which is preliminary data.</text>
</comment>
<evidence type="ECO:0000256" key="4">
    <source>
        <dbReference type="PROSITE-ProRule" id="PRU00169"/>
    </source>
</evidence>
<gene>
    <name evidence="7" type="ORF">M2650_05010</name>
</gene>
<dbReference type="PANTHER" id="PTHR44591:SF21">
    <property type="entry name" value="TWO-COMPONENT RESPONSE REGULATOR"/>
    <property type="match status" value="1"/>
</dbReference>
<name>A0ABT0MGK8_9GAMM</name>
<evidence type="ECO:0000259" key="5">
    <source>
        <dbReference type="PROSITE" id="PS50110"/>
    </source>
</evidence>
<dbReference type="Gene3D" id="3.40.50.2300">
    <property type="match status" value="1"/>
</dbReference>
<dbReference type="EMBL" id="JAMBEP010000001">
    <property type="protein sequence ID" value="MCL1634002.1"/>
    <property type="molecule type" value="Genomic_DNA"/>
</dbReference>
<proteinExistence type="predicted"/>
<keyword evidence="2" id="KW-0902">Two-component regulatory system</keyword>
<dbReference type="InterPro" id="IPR008207">
    <property type="entry name" value="Sig_transdc_His_kin_Hpt_dom"/>
</dbReference>
<evidence type="ECO:0000313" key="7">
    <source>
        <dbReference type="EMBL" id="MCL1634002.1"/>
    </source>
</evidence>
<organism evidence="7 8">
    <name type="scientific">Luteimonas galliterrae</name>
    <dbReference type="NCBI Taxonomy" id="2940486"/>
    <lineage>
        <taxon>Bacteria</taxon>
        <taxon>Pseudomonadati</taxon>
        <taxon>Pseudomonadota</taxon>
        <taxon>Gammaproteobacteria</taxon>
        <taxon>Lysobacterales</taxon>
        <taxon>Lysobacteraceae</taxon>
        <taxon>Luteimonas</taxon>
    </lineage>
</organism>
<dbReference type="PROSITE" id="PS50110">
    <property type="entry name" value="RESPONSE_REGULATORY"/>
    <property type="match status" value="1"/>
</dbReference>
<evidence type="ECO:0000256" key="3">
    <source>
        <dbReference type="PROSITE-ProRule" id="PRU00110"/>
    </source>
</evidence>
<evidence type="ECO:0000313" key="8">
    <source>
        <dbReference type="Proteomes" id="UP001431217"/>
    </source>
</evidence>
<evidence type="ECO:0000256" key="1">
    <source>
        <dbReference type="ARBA" id="ARBA00022553"/>
    </source>
</evidence>
<protein>
    <submittedName>
        <fullName evidence="7">Response regulator</fullName>
    </submittedName>
</protein>
<dbReference type="CDD" id="cd00156">
    <property type="entry name" value="REC"/>
    <property type="match status" value="1"/>
</dbReference>
<dbReference type="InterPro" id="IPR001789">
    <property type="entry name" value="Sig_transdc_resp-reg_receiver"/>
</dbReference>
<dbReference type="InterPro" id="IPR011006">
    <property type="entry name" value="CheY-like_superfamily"/>
</dbReference>
<dbReference type="SUPFAM" id="SSF52172">
    <property type="entry name" value="CheY-like"/>
    <property type="match status" value="1"/>
</dbReference>
<feature type="modified residue" description="4-aspartylphosphate" evidence="4">
    <location>
        <position position="59"/>
    </location>
</feature>
<keyword evidence="8" id="KW-1185">Reference proteome</keyword>
<dbReference type="Pfam" id="PF00072">
    <property type="entry name" value="Response_reg"/>
    <property type="match status" value="1"/>
</dbReference>
<evidence type="ECO:0000256" key="2">
    <source>
        <dbReference type="ARBA" id="ARBA00023012"/>
    </source>
</evidence>
<evidence type="ECO:0000259" key="6">
    <source>
        <dbReference type="PROSITE" id="PS50894"/>
    </source>
</evidence>
<dbReference type="Pfam" id="PF01627">
    <property type="entry name" value="Hpt"/>
    <property type="match status" value="1"/>
</dbReference>
<dbReference type="PROSITE" id="PS50894">
    <property type="entry name" value="HPT"/>
    <property type="match status" value="1"/>
</dbReference>
<dbReference type="RefSeq" id="WP_249472024.1">
    <property type="nucleotide sequence ID" value="NZ_JAMBEP010000001.1"/>
</dbReference>
<dbReference type="Gene3D" id="1.20.120.160">
    <property type="entry name" value="HPT domain"/>
    <property type="match status" value="1"/>
</dbReference>